<evidence type="ECO:0000313" key="3">
    <source>
        <dbReference type="EMBL" id="SOY77791.1"/>
    </source>
</evidence>
<dbReference type="Proteomes" id="UP000257139">
    <property type="component" value="Plasmid CBM2594_p"/>
</dbReference>
<evidence type="ECO:0000313" key="2">
    <source>
        <dbReference type="EMBL" id="SOY75738.1"/>
    </source>
</evidence>
<proteinExistence type="predicted"/>
<comment type="caution">
    <text evidence="4">The sequence shown here is derived from an EMBL/GenBank/DDBJ whole genome shotgun (WGS) entry which is preliminary data.</text>
</comment>
<organism evidence="4">
    <name type="scientific">Cupriavidus taiwanensis</name>
    <dbReference type="NCBI Taxonomy" id="164546"/>
    <lineage>
        <taxon>Bacteria</taxon>
        <taxon>Pseudomonadati</taxon>
        <taxon>Pseudomonadota</taxon>
        <taxon>Betaproteobacteria</taxon>
        <taxon>Burkholderiales</taxon>
        <taxon>Burkholderiaceae</taxon>
        <taxon>Cupriavidus</taxon>
    </lineage>
</organism>
<accession>A0A375DA90</accession>
<dbReference type="EMBL" id="OFSN01000041">
    <property type="protein sequence ID" value="SOY77791.1"/>
    <property type="molecule type" value="Genomic_DNA"/>
</dbReference>
<keyword evidence="1" id="KW-0175">Coiled coil</keyword>
<dbReference type="Proteomes" id="UP000256297">
    <property type="component" value="Plasmid CBM2589_p"/>
</dbReference>
<evidence type="ECO:0000256" key="1">
    <source>
        <dbReference type="SAM" id="Coils"/>
    </source>
</evidence>
<reference evidence="4" key="1">
    <citation type="submission" date="2018-01" db="EMBL/GenBank/DDBJ databases">
        <authorList>
            <person name="Clerissi C."/>
        </authorList>
    </citation>
    <scope>NUCLEOTIDE SEQUENCE [LARGE SCALE GENOMIC DNA]</scope>
    <source>
        <strain evidence="3">Cupriavidus taiwanensis LMG 19430</strain>
        <strain evidence="2">Cupriavidus taiwanensis STM 3521</strain>
        <strain evidence="4">Cupriavidus taiwanensis STM 6021</strain>
    </source>
</reference>
<dbReference type="InterPro" id="IPR009057">
    <property type="entry name" value="Homeodomain-like_sf"/>
</dbReference>
<evidence type="ECO:0000313" key="4">
    <source>
        <dbReference type="EMBL" id="SPC25140.1"/>
    </source>
</evidence>
<dbReference type="EMBL" id="OGUU01000018">
    <property type="protein sequence ID" value="SPC25140.1"/>
    <property type="molecule type" value="Genomic_DNA"/>
</dbReference>
<feature type="coiled-coil region" evidence="1">
    <location>
        <begin position="5"/>
        <end position="32"/>
    </location>
</feature>
<dbReference type="Proteomes" id="UP000257016">
    <property type="component" value="Unassembled WGS sequence"/>
</dbReference>
<protein>
    <submittedName>
        <fullName evidence="4">Transposase</fullName>
    </submittedName>
</protein>
<sequence>MGKPLTAEQQRIRQLEAENRQLREDNALLKKASAFFARELK</sequence>
<gene>
    <name evidence="3" type="ORF">CBM2586_P210019</name>
    <name evidence="2" type="ORF">CBM2589_P210017</name>
    <name evidence="4" type="ORF">CBM2594_P130017</name>
</gene>
<dbReference type="SUPFAM" id="SSF46689">
    <property type="entry name" value="Homeodomain-like"/>
    <property type="match status" value="1"/>
</dbReference>
<name>A0A375DA90_9BURK</name>
<dbReference type="EMBL" id="OFSP01000053">
    <property type="protein sequence ID" value="SOY75738.1"/>
    <property type="molecule type" value="Genomic_DNA"/>
</dbReference>
<dbReference type="AlphaFoldDB" id="A0A375DA90"/>